<protein>
    <submittedName>
        <fullName evidence="1">Uncharacterized protein</fullName>
    </submittedName>
</protein>
<name>A0ACD1I2C0_9EURO</name>
<organism evidence="1 2">
    <name type="scientific">Aspergillus costaricaensis CBS 115574</name>
    <dbReference type="NCBI Taxonomy" id="1448317"/>
    <lineage>
        <taxon>Eukaryota</taxon>
        <taxon>Fungi</taxon>
        <taxon>Dikarya</taxon>
        <taxon>Ascomycota</taxon>
        <taxon>Pezizomycotina</taxon>
        <taxon>Eurotiomycetes</taxon>
        <taxon>Eurotiomycetidae</taxon>
        <taxon>Eurotiales</taxon>
        <taxon>Aspergillaceae</taxon>
        <taxon>Aspergillus</taxon>
        <taxon>Aspergillus subgen. Circumdati</taxon>
    </lineage>
</organism>
<gene>
    <name evidence="1" type="ORF">BO79DRAFT_52198</name>
</gene>
<dbReference type="EMBL" id="KZ824572">
    <property type="protein sequence ID" value="RAK84686.1"/>
    <property type="molecule type" value="Genomic_DNA"/>
</dbReference>
<evidence type="ECO:0000313" key="2">
    <source>
        <dbReference type="Proteomes" id="UP000249748"/>
    </source>
</evidence>
<proteinExistence type="predicted"/>
<reference evidence="1" key="1">
    <citation type="submission" date="2018-02" db="EMBL/GenBank/DDBJ databases">
        <title>The genomes of Aspergillus section Nigri reveals drivers in fungal speciation.</title>
        <authorList>
            <consortium name="DOE Joint Genome Institute"/>
            <person name="Vesth T.C."/>
            <person name="Nybo J."/>
            <person name="Theobald S."/>
            <person name="Brandl J."/>
            <person name="Frisvad J.C."/>
            <person name="Nielsen K.F."/>
            <person name="Lyhne E.K."/>
            <person name="Kogle M.E."/>
            <person name="Kuo A."/>
            <person name="Riley R."/>
            <person name="Clum A."/>
            <person name="Nolan M."/>
            <person name="Lipzen A."/>
            <person name="Salamov A."/>
            <person name="Henrissat B."/>
            <person name="Wiebenga A."/>
            <person name="De vries R.P."/>
            <person name="Grigoriev I.V."/>
            <person name="Mortensen U.H."/>
            <person name="Andersen M.R."/>
            <person name="Baker S.E."/>
        </authorList>
    </citation>
    <scope>NUCLEOTIDE SEQUENCE</scope>
    <source>
        <strain evidence="1">CBS 115574</strain>
    </source>
</reference>
<dbReference type="Proteomes" id="UP000249748">
    <property type="component" value="Unassembled WGS sequence"/>
</dbReference>
<accession>A0ACD1I2C0</accession>
<evidence type="ECO:0000313" key="1">
    <source>
        <dbReference type="EMBL" id="RAK84686.1"/>
    </source>
</evidence>
<keyword evidence="2" id="KW-1185">Reference proteome</keyword>
<sequence>MVFYHSQSLENKPPQKKITPQSGRKTNQINTMTNSNMCIVAANPCWIITFPLSDDNPYYFYQLFFYLQFIFLLIPFFFYFPVSQRNNPRVIDCFF</sequence>